<comment type="caution">
    <text evidence="1">The sequence shown here is derived from an EMBL/GenBank/DDBJ whole genome shotgun (WGS) entry which is preliminary data.</text>
</comment>
<keyword evidence="2" id="KW-1185">Reference proteome</keyword>
<gene>
    <name evidence="1" type="ORF">ADIARSV_3924</name>
</gene>
<name>R9GMB2_9SPHI</name>
<dbReference type="eggNOG" id="ENOG5033GYD">
    <property type="taxonomic scope" value="Bacteria"/>
</dbReference>
<reference evidence="1 2" key="1">
    <citation type="journal article" date="2013" name="Genome Announc.">
        <title>Draft Genome Sequence of Arcticibacter svalbardensis Strain MN12-7T, a Member of the Family Sphingobacteriaceae Isolated from an Arctic Soil Sample.</title>
        <authorList>
            <person name="Shivaji S."/>
            <person name="Ara S."/>
            <person name="Prasad S."/>
            <person name="Manasa B.P."/>
            <person name="Begum Z."/>
            <person name="Singh A."/>
            <person name="Kumar Pinnaka A."/>
        </authorList>
    </citation>
    <scope>NUCLEOTIDE SEQUENCE [LARGE SCALE GENOMIC DNA]</scope>
    <source>
        <strain evidence="1 2">MN12-7</strain>
    </source>
</reference>
<accession>R9GMB2</accession>
<sequence>MPLMLMMSACEQTEYVVPNRTVVVDIRASDWVTYDRGYTWETPVDLPEYDDYNNDEGAILVYRSLDNRNYEQIPQVYNGFAYSYVATAGSIKIEAQSAGASIIIDRPAAMTVKIVLIDSNY</sequence>
<proteinExistence type="predicted"/>
<dbReference type="AlphaFoldDB" id="R9GMB2"/>
<dbReference type="STRING" id="1150600.ADIARSV_3924"/>
<evidence type="ECO:0000313" key="1">
    <source>
        <dbReference type="EMBL" id="EOR92836.1"/>
    </source>
</evidence>
<dbReference type="Proteomes" id="UP000014174">
    <property type="component" value="Unassembled WGS sequence"/>
</dbReference>
<evidence type="ECO:0000313" key="2">
    <source>
        <dbReference type="Proteomes" id="UP000014174"/>
    </source>
</evidence>
<organism evidence="1 2">
    <name type="scientific">Arcticibacter svalbardensis MN12-7</name>
    <dbReference type="NCBI Taxonomy" id="1150600"/>
    <lineage>
        <taxon>Bacteria</taxon>
        <taxon>Pseudomonadati</taxon>
        <taxon>Bacteroidota</taxon>
        <taxon>Sphingobacteriia</taxon>
        <taxon>Sphingobacteriales</taxon>
        <taxon>Sphingobacteriaceae</taxon>
        <taxon>Arcticibacter</taxon>
    </lineage>
</organism>
<protein>
    <submittedName>
        <fullName evidence="1">Uncharacterized protein</fullName>
    </submittedName>
</protein>
<dbReference type="EMBL" id="AQPN01000141">
    <property type="protein sequence ID" value="EOR92836.1"/>
    <property type="molecule type" value="Genomic_DNA"/>
</dbReference>